<reference evidence="3" key="6">
    <citation type="submission" date="2008-12" db="EMBL/GenBank/DDBJ databases">
        <title>Improved gene annotation of the rice (Oryza sativa) genomes.</title>
        <authorList>
            <person name="Wang J."/>
            <person name="Li R."/>
            <person name="Fan W."/>
            <person name="Huang Q."/>
            <person name="Zhang J."/>
            <person name="Zhou Y."/>
            <person name="Hu Y."/>
            <person name="Zi S."/>
            <person name="Li J."/>
            <person name="Ni P."/>
            <person name="Zheng H."/>
            <person name="Zhang Y."/>
            <person name="Zhao M."/>
            <person name="Hao Q."/>
            <person name="McDermott J."/>
            <person name="Samudrala R."/>
            <person name="Kristiansen K."/>
            <person name="Wong G.K.-S."/>
        </authorList>
    </citation>
    <scope>NUCLEOTIDE SEQUENCE</scope>
</reference>
<feature type="region of interest" description="Disordered" evidence="1">
    <location>
        <begin position="1"/>
        <end position="40"/>
    </location>
</feature>
<feature type="region of interest" description="Disordered" evidence="1">
    <location>
        <begin position="211"/>
        <end position="270"/>
    </location>
</feature>
<dbReference type="AlphaFoldDB" id="Q53NW3"/>
<accession>A3CE25</accession>
<organism evidence="3">
    <name type="scientific">Oryza sativa subsp. japonica</name>
    <name type="common">Rice</name>
    <dbReference type="NCBI Taxonomy" id="39947"/>
    <lineage>
        <taxon>Eukaryota</taxon>
        <taxon>Viridiplantae</taxon>
        <taxon>Streptophyta</taxon>
        <taxon>Embryophyta</taxon>
        <taxon>Tracheophyta</taxon>
        <taxon>Spermatophyta</taxon>
        <taxon>Magnoliopsida</taxon>
        <taxon>Liliopsida</taxon>
        <taxon>Poales</taxon>
        <taxon>Poaceae</taxon>
        <taxon>BOP clade</taxon>
        <taxon>Oryzoideae</taxon>
        <taxon>Oryzeae</taxon>
        <taxon>Oryzinae</taxon>
        <taxon>Oryza</taxon>
        <taxon>Oryza sativa</taxon>
    </lineage>
</organism>
<reference evidence="2" key="3">
    <citation type="submission" date="2005-04" db="EMBL/GenBank/DDBJ databases">
        <authorList>
            <person name="Buell R."/>
        </authorList>
    </citation>
    <scope>NUCLEOTIDE SEQUENCE</scope>
</reference>
<feature type="region of interest" description="Disordered" evidence="1">
    <location>
        <begin position="433"/>
        <end position="454"/>
    </location>
</feature>
<evidence type="ECO:0000313" key="4">
    <source>
        <dbReference type="Proteomes" id="UP000000763"/>
    </source>
</evidence>
<dbReference type="Pfam" id="PF05340">
    <property type="entry name" value="DUF740"/>
    <property type="match status" value="2"/>
</dbReference>
<accession>Q53NW3</accession>
<feature type="compositionally biased region" description="Basic residues" evidence="1">
    <location>
        <begin position="169"/>
        <end position="178"/>
    </location>
</feature>
<protein>
    <submittedName>
        <fullName evidence="3">Uncharacterized protein</fullName>
    </submittedName>
</protein>
<dbReference type="EMBL" id="AC133008">
    <property type="protein sequence ID" value="AAX95422.1"/>
    <property type="molecule type" value="Genomic_DNA"/>
</dbReference>
<evidence type="ECO:0000313" key="3">
    <source>
        <dbReference type="EMBL" id="EAZ19338.1"/>
    </source>
</evidence>
<evidence type="ECO:0000313" key="2">
    <source>
        <dbReference type="EMBL" id="AAX95422.1"/>
    </source>
</evidence>
<reference evidence="2" key="4">
    <citation type="submission" date="2006-11" db="EMBL/GenBank/DDBJ databases">
        <title>.</title>
        <authorList>
            <person name="Buell C."/>
            <person name="Yuan Q."/>
            <person name="Ouyang S."/>
            <person name="Liu J."/>
            <person name="Wang A."/>
            <person name="Maiti R."/>
            <person name="Lin H."/>
            <person name="Zhu W."/>
            <person name="Hamilton J."/>
            <person name="Jones K."/>
            <person name="Tallon L."/>
            <person name="Feldblyum T."/>
            <person name="Tsitrin T."/>
            <person name="Bera J."/>
            <person name="Kim M."/>
            <person name="Jin S."/>
            <person name="Fadrosh D."/>
            <person name="Vuong H."/>
            <person name="Overton II L."/>
            <person name="Reardon M."/>
            <person name="Weaver B."/>
            <person name="Johri S."/>
            <person name="Lewis M."/>
            <person name="Utterback T."/>
            <person name="Van Aken S."/>
            <person name="Wortman J."/>
            <person name="Haas B."/>
            <person name="Koo H."/>
            <person name="Zismann V."/>
            <person name="Hsiao J."/>
            <person name="Iobst S."/>
            <person name="de Vazeilles A."/>
            <person name="White O."/>
            <person name="Salzberg S."/>
            <person name="Fraser C."/>
        </authorList>
    </citation>
    <scope>NUCLEOTIDE SEQUENCE</scope>
</reference>
<evidence type="ECO:0000256" key="1">
    <source>
        <dbReference type="SAM" id="MobiDB-lite"/>
    </source>
</evidence>
<dbReference type="InterPro" id="IPR008004">
    <property type="entry name" value="OCTOPUS-like"/>
</dbReference>
<dbReference type="EMBL" id="CM000148">
    <property type="protein sequence ID" value="EAZ19338.1"/>
    <property type="molecule type" value="Genomic_DNA"/>
</dbReference>
<dbReference type="Proteomes" id="UP000000763">
    <property type="component" value="Chromosome 11"/>
</dbReference>
<dbReference type="Proteomes" id="UP000007752">
    <property type="component" value="Chromosome 11"/>
</dbReference>
<reference evidence="4" key="5">
    <citation type="journal article" date="2008" name="Nucleic Acids Res.">
        <title>The rice annotation project database (RAP-DB): 2008 update.</title>
        <authorList>
            <consortium name="The rice annotation project (RAP)"/>
        </authorList>
    </citation>
    <scope>GENOME REANNOTATION</scope>
    <source>
        <strain evidence="4">cv. Nipponbare</strain>
    </source>
</reference>
<feature type="region of interest" description="Disordered" evidence="1">
    <location>
        <begin position="169"/>
        <end position="188"/>
    </location>
</feature>
<gene>
    <name evidence="3" type="ORF">OsJ_34889</name>
</gene>
<name>Q53NW3_ORYSJ</name>
<reference evidence="4" key="1">
    <citation type="journal article" date="2005" name="Nature">
        <title>The map-based sequence of the rice genome.</title>
        <authorList>
            <consortium name="International rice genome sequencing project (IRGSP)"/>
            <person name="Matsumoto T."/>
            <person name="Wu J."/>
            <person name="Kanamori H."/>
            <person name="Katayose Y."/>
            <person name="Fujisawa M."/>
            <person name="Namiki N."/>
            <person name="Mizuno H."/>
            <person name="Yamamoto K."/>
            <person name="Antonio B.A."/>
            <person name="Baba T."/>
            <person name="Sakata K."/>
            <person name="Nagamura Y."/>
            <person name="Aoki H."/>
            <person name="Arikawa K."/>
            <person name="Arita K."/>
            <person name="Bito T."/>
            <person name="Chiden Y."/>
            <person name="Fujitsuka N."/>
            <person name="Fukunaka R."/>
            <person name="Hamada M."/>
            <person name="Harada C."/>
            <person name="Hayashi A."/>
            <person name="Hijishita S."/>
            <person name="Honda M."/>
            <person name="Hosokawa S."/>
            <person name="Ichikawa Y."/>
            <person name="Idonuma A."/>
            <person name="Iijima M."/>
            <person name="Ikeda M."/>
            <person name="Ikeno M."/>
            <person name="Ito K."/>
            <person name="Ito S."/>
            <person name="Ito T."/>
            <person name="Ito Y."/>
            <person name="Ito Y."/>
            <person name="Iwabuchi A."/>
            <person name="Kamiya K."/>
            <person name="Karasawa W."/>
            <person name="Kurita K."/>
            <person name="Katagiri S."/>
            <person name="Kikuta A."/>
            <person name="Kobayashi H."/>
            <person name="Kobayashi N."/>
            <person name="Machita K."/>
            <person name="Maehara T."/>
            <person name="Masukawa M."/>
            <person name="Mizubayashi T."/>
            <person name="Mukai Y."/>
            <person name="Nagasaki H."/>
            <person name="Nagata Y."/>
            <person name="Naito S."/>
            <person name="Nakashima M."/>
            <person name="Nakama Y."/>
            <person name="Nakamichi Y."/>
            <person name="Nakamura M."/>
            <person name="Meguro A."/>
            <person name="Negishi M."/>
            <person name="Ohta I."/>
            <person name="Ohta T."/>
            <person name="Okamoto M."/>
            <person name="Ono N."/>
            <person name="Saji S."/>
            <person name="Sakaguchi M."/>
            <person name="Sakai K."/>
            <person name="Shibata M."/>
            <person name="Shimokawa T."/>
            <person name="Song J."/>
            <person name="Takazaki Y."/>
            <person name="Terasawa K."/>
            <person name="Tsugane M."/>
            <person name="Tsuji K."/>
            <person name="Ueda S."/>
            <person name="Waki K."/>
            <person name="Yamagata H."/>
            <person name="Yamamoto M."/>
            <person name="Yamamoto S."/>
            <person name="Yamane H."/>
            <person name="Yoshiki S."/>
            <person name="Yoshihara R."/>
            <person name="Yukawa K."/>
            <person name="Zhong H."/>
            <person name="Yano M."/>
            <person name="Yuan Q."/>
            <person name="Ouyang S."/>
            <person name="Liu J."/>
            <person name="Jones K.M."/>
            <person name="Gansberger K."/>
            <person name="Moffat K."/>
            <person name="Hill J."/>
            <person name="Bera J."/>
            <person name="Fadrosh D."/>
            <person name="Jin S."/>
            <person name="Johri S."/>
            <person name="Kim M."/>
            <person name="Overton L."/>
            <person name="Reardon M."/>
            <person name="Tsitrin T."/>
            <person name="Vuong H."/>
            <person name="Weaver B."/>
            <person name="Ciecko A."/>
            <person name="Tallon L."/>
            <person name="Jackson J."/>
            <person name="Pai G."/>
            <person name="Aken S.V."/>
            <person name="Utterback T."/>
            <person name="Reidmuller S."/>
            <person name="Feldblyum T."/>
            <person name="Hsiao J."/>
            <person name="Zismann V."/>
            <person name="Iobst S."/>
            <person name="de Vazeille A.R."/>
            <person name="Buell C.R."/>
            <person name="Ying K."/>
            <person name="Li Y."/>
            <person name="Lu T."/>
            <person name="Huang Y."/>
            <person name="Zhao Q."/>
            <person name="Feng Q."/>
            <person name="Zhang L."/>
            <person name="Zhu J."/>
            <person name="Weng Q."/>
            <person name="Mu J."/>
            <person name="Lu Y."/>
            <person name="Fan D."/>
            <person name="Liu Y."/>
            <person name="Guan J."/>
            <person name="Zhang Y."/>
            <person name="Yu S."/>
            <person name="Liu X."/>
            <person name="Zhang Y."/>
            <person name="Hong G."/>
            <person name="Han B."/>
            <person name="Choisne N."/>
            <person name="Demange N."/>
            <person name="Orjeda G."/>
            <person name="Samain S."/>
            <person name="Cattolico L."/>
            <person name="Pelletier E."/>
            <person name="Couloux A."/>
            <person name="Segurens B."/>
            <person name="Wincker P."/>
            <person name="D'Hont A."/>
            <person name="Scarpelli C."/>
            <person name="Weissenbach J."/>
            <person name="Salanoubat M."/>
            <person name="Quetier F."/>
            <person name="Yu Y."/>
            <person name="Kim H.R."/>
            <person name="Rambo T."/>
            <person name="Currie J."/>
            <person name="Collura K."/>
            <person name="Luo M."/>
            <person name="Yang T."/>
            <person name="Ammiraju J.S.S."/>
            <person name="Engler F."/>
            <person name="Soderlund C."/>
            <person name="Wing R.A."/>
            <person name="Palmer L.E."/>
            <person name="de la Bastide M."/>
            <person name="Spiegel L."/>
            <person name="Nascimento L."/>
            <person name="Zutavern T."/>
            <person name="O'Shaughnessy A."/>
            <person name="Dike S."/>
            <person name="Dedhia N."/>
            <person name="Preston R."/>
            <person name="Balija V."/>
            <person name="McCombie W.R."/>
            <person name="Chow T."/>
            <person name="Chen H."/>
            <person name="Chung M."/>
            <person name="Chen C."/>
            <person name="Shaw J."/>
            <person name="Wu H."/>
            <person name="Hsiao K."/>
            <person name="Chao Y."/>
            <person name="Chu M."/>
            <person name="Cheng C."/>
            <person name="Hour A."/>
            <person name="Lee P."/>
            <person name="Lin S."/>
            <person name="Lin Y."/>
            <person name="Liou J."/>
            <person name="Liu S."/>
            <person name="Hsing Y."/>
            <person name="Raghuvanshi S."/>
            <person name="Mohanty A."/>
            <person name="Bharti A.K."/>
            <person name="Gaur A."/>
            <person name="Gupta V."/>
            <person name="Kumar D."/>
            <person name="Ravi V."/>
            <person name="Vij S."/>
            <person name="Kapur A."/>
            <person name="Khurana P."/>
            <person name="Khurana P."/>
            <person name="Khurana J.P."/>
            <person name="Tyagi A.K."/>
            <person name="Gaikwad K."/>
            <person name="Singh A."/>
            <person name="Dalal V."/>
            <person name="Srivastava S."/>
            <person name="Dixit A."/>
            <person name="Pal A.K."/>
            <person name="Ghazi I.A."/>
            <person name="Yadav M."/>
            <person name="Pandit A."/>
            <person name="Bhargava A."/>
            <person name="Sureshbabu K."/>
            <person name="Batra K."/>
            <person name="Sharma T.R."/>
            <person name="Mohapatra T."/>
            <person name="Singh N.K."/>
            <person name="Messing J."/>
            <person name="Nelson A.B."/>
            <person name="Fuks G."/>
            <person name="Kavchok S."/>
            <person name="Keizer G."/>
            <person name="Linton E."/>
            <person name="Llaca V."/>
            <person name="Song R."/>
            <person name="Tanyolac B."/>
            <person name="Young S."/>
            <person name="Ho-Il K."/>
            <person name="Hahn J.H."/>
            <person name="Sangsakoo G."/>
            <person name="Vanavichit A."/>
            <person name="de Mattos Luiz.A.T."/>
            <person name="Zimmer P.D."/>
            <person name="Malone G."/>
            <person name="Dellagostin O."/>
            <person name="de Oliveira A.C."/>
            <person name="Bevan M."/>
            <person name="Bancroft I."/>
            <person name="Minx P."/>
            <person name="Cordum H."/>
            <person name="Wilson R."/>
            <person name="Cheng Z."/>
            <person name="Jin W."/>
            <person name="Jiang J."/>
            <person name="Leong S.A."/>
            <person name="Iwama H."/>
            <person name="Gojobori T."/>
            <person name="Itoh T."/>
            <person name="Niimura Y."/>
            <person name="Fujii Y."/>
            <person name="Habara T."/>
            <person name="Sakai H."/>
            <person name="Sato Y."/>
            <person name="Wilson G."/>
            <person name="Kumar K."/>
            <person name="McCouch S."/>
            <person name="Juretic N."/>
            <person name="Hoen D."/>
            <person name="Wright S."/>
            <person name="Bruskiewich R."/>
            <person name="Bureau T."/>
            <person name="Miyao A."/>
            <person name="Hirochika H."/>
            <person name="Nishikawa T."/>
            <person name="Kadowaki K."/>
            <person name="Sugiura M."/>
            <person name="Burr B."/>
            <person name="Sasaki T."/>
        </authorList>
    </citation>
    <scope>NUCLEOTIDE SEQUENCE [LARGE SCALE GENOMIC DNA]</scope>
    <source>
        <strain evidence="4">cv. Nipponbare</strain>
    </source>
</reference>
<proteinExistence type="predicted"/>
<reference evidence="3" key="2">
    <citation type="journal article" date="2005" name="PLoS Biol.">
        <title>The genomes of Oryza sativa: a history of duplications.</title>
        <authorList>
            <person name="Yu J."/>
            <person name="Wang J."/>
            <person name="Lin W."/>
            <person name="Li S."/>
            <person name="Li H."/>
            <person name="Zhou J."/>
            <person name="Ni P."/>
            <person name="Dong W."/>
            <person name="Hu S."/>
            <person name="Zeng C."/>
            <person name="Zhang J."/>
            <person name="Zhang Y."/>
            <person name="Li R."/>
            <person name="Xu Z."/>
            <person name="Li S."/>
            <person name="Li X."/>
            <person name="Zheng H."/>
            <person name="Cong L."/>
            <person name="Lin L."/>
            <person name="Yin J."/>
            <person name="Geng J."/>
            <person name="Li G."/>
            <person name="Shi J."/>
            <person name="Liu J."/>
            <person name="Lv H."/>
            <person name="Li J."/>
            <person name="Wang J."/>
            <person name="Deng Y."/>
            <person name="Ran L."/>
            <person name="Shi X."/>
            <person name="Wang X."/>
            <person name="Wu Q."/>
            <person name="Li C."/>
            <person name="Ren X."/>
            <person name="Wang J."/>
            <person name="Wang X."/>
            <person name="Li D."/>
            <person name="Liu D."/>
            <person name="Zhang X."/>
            <person name="Ji Z."/>
            <person name="Zhao W."/>
            <person name="Sun Y."/>
            <person name="Zhang Z."/>
            <person name="Bao J."/>
            <person name="Han Y."/>
            <person name="Dong L."/>
            <person name="Ji J."/>
            <person name="Chen P."/>
            <person name="Wu S."/>
            <person name="Liu J."/>
            <person name="Xiao Y."/>
            <person name="Bu D."/>
            <person name="Tan J."/>
            <person name="Yang L."/>
            <person name="Ye C."/>
            <person name="Zhang J."/>
            <person name="Xu J."/>
            <person name="Zhou Y."/>
            <person name="Yu Y."/>
            <person name="Zhang B."/>
            <person name="Zhuang S."/>
            <person name="Wei H."/>
            <person name="Liu B."/>
            <person name="Lei M."/>
            <person name="Yu H."/>
            <person name="Li Y."/>
            <person name="Xu H."/>
            <person name="Wei S."/>
            <person name="He X."/>
            <person name="Fang L."/>
            <person name="Zhang Z."/>
            <person name="Zhang Y."/>
            <person name="Huang X."/>
            <person name="Su Z."/>
            <person name="Tong W."/>
            <person name="Li J."/>
            <person name="Tong Z."/>
            <person name="Li S."/>
            <person name="Ye J."/>
            <person name="Wang L."/>
            <person name="Fang L."/>
            <person name="Lei T."/>
            <person name="Chen C."/>
            <person name="Chen H."/>
            <person name="Xu Z."/>
            <person name="Li H."/>
            <person name="Huang H."/>
            <person name="Zhang F."/>
            <person name="Xu H."/>
            <person name="Li N."/>
            <person name="Zhao C."/>
            <person name="Li S."/>
            <person name="Dong L."/>
            <person name="Huang Y."/>
            <person name="Li L."/>
            <person name="Xi Y."/>
            <person name="Qi Q."/>
            <person name="Li W."/>
            <person name="Zhang B."/>
            <person name="Hu W."/>
            <person name="Zhang Y."/>
            <person name="Tian X."/>
            <person name="Jiao Y."/>
            <person name="Liang X."/>
            <person name="Jin J."/>
            <person name="Gao L."/>
            <person name="Zheng W."/>
            <person name="Hao B."/>
            <person name="Liu S."/>
            <person name="Wang W."/>
            <person name="Yuan L."/>
            <person name="Cao M."/>
            <person name="McDermott J."/>
            <person name="Samudrala R."/>
            <person name="Wang J."/>
            <person name="Wong G.K."/>
            <person name="Yang H."/>
        </authorList>
    </citation>
    <scope>NUCLEOTIDE SEQUENCE [LARGE SCALE GENOMIC DNA]</scope>
</reference>
<dbReference type="PANTHER" id="PTHR31659">
    <property type="entry name" value="PROTEIN: UPF0503-LIKE PROTEIN, PUTATIVE (DUF740)-RELATED"/>
    <property type="match status" value="1"/>
</dbReference>
<dbReference type="PANTHER" id="PTHR31659:SF4">
    <property type="entry name" value="OS11G0707900 PROTEIN"/>
    <property type="match status" value="1"/>
</dbReference>
<sequence>MGSSEVQGGRGWGKKRRIQRREKSKREREKGKRRSSSSSRLNSNLAACIFSQEFNCKKKKKKKKSTTSPVAVAEAYCGWIMETVSVCGLHPGVAVTGFCPACLRDRLAGLHPPSDLRRCKSFSYYARSSSYLEPHPQQDALVLPDAADAPTNTKLALGSLGKRWQEWRRKSKLKHHHPPPATATDPALLARRSCDAFSTRTMLDEPRASYHPTLFVPRSDDQIPVEEEERAYVPGGSAQTRDYYLDSSSSSRRRRSVDRKSSSDAGDQIPRMVAAAANARVSPATELYHQPHTFHYHQPSFEPPPLLARERQEAKSKPKNKGIKGWSIWGLLHKKSSTTNSVGATASAFAGEARAAPPELRARGYDGQMLRCNSSVSARSSFSGIGSSFNGGRLGMRRADEVLLERNFSARYSSSSSCRYQFHKDDYSNSIANNSGAGAGSRPPRSSTLPRTSLGLYYY</sequence>
<feature type="compositionally biased region" description="Basic residues" evidence="1">
    <location>
        <begin position="12"/>
        <end position="23"/>
    </location>
</feature>